<dbReference type="AlphaFoldDB" id="A0A016TKA9"/>
<reference evidence="2" key="1">
    <citation type="journal article" date="2015" name="Nat. Genet.">
        <title>The genome and transcriptome of the zoonotic hookworm Ancylostoma ceylanicum identify infection-specific gene families.</title>
        <authorList>
            <person name="Schwarz E.M."/>
            <person name="Hu Y."/>
            <person name="Antoshechkin I."/>
            <person name="Miller M.M."/>
            <person name="Sternberg P.W."/>
            <person name="Aroian R.V."/>
        </authorList>
    </citation>
    <scope>NUCLEOTIDE SEQUENCE</scope>
    <source>
        <strain evidence="2">HY135</strain>
    </source>
</reference>
<comment type="caution">
    <text evidence="1">The sequence shown here is derived from an EMBL/GenBank/DDBJ whole genome shotgun (WGS) entry which is preliminary data.</text>
</comment>
<protein>
    <submittedName>
        <fullName evidence="1">Uncharacterized protein</fullName>
    </submittedName>
</protein>
<organism evidence="1 2">
    <name type="scientific">Ancylostoma ceylanicum</name>
    <dbReference type="NCBI Taxonomy" id="53326"/>
    <lineage>
        <taxon>Eukaryota</taxon>
        <taxon>Metazoa</taxon>
        <taxon>Ecdysozoa</taxon>
        <taxon>Nematoda</taxon>
        <taxon>Chromadorea</taxon>
        <taxon>Rhabditida</taxon>
        <taxon>Rhabditina</taxon>
        <taxon>Rhabditomorpha</taxon>
        <taxon>Strongyloidea</taxon>
        <taxon>Ancylostomatidae</taxon>
        <taxon>Ancylostomatinae</taxon>
        <taxon>Ancylostoma</taxon>
    </lineage>
</organism>
<dbReference type="Proteomes" id="UP000024635">
    <property type="component" value="Unassembled WGS sequence"/>
</dbReference>
<dbReference type="EMBL" id="JARK01001432">
    <property type="protein sequence ID" value="EYC03111.1"/>
    <property type="molecule type" value="Genomic_DNA"/>
</dbReference>
<sequence length="97" mass="11208">MIRIKLSKDAGEVPVLAIVDIQDFFWGKHARMAQSVARRATSLVLDGSTPVEEQGRIARNFSQFPETQQEIARNCDWYSLLYLCFFRMDINTFFSLT</sequence>
<evidence type="ECO:0000313" key="2">
    <source>
        <dbReference type="Proteomes" id="UP000024635"/>
    </source>
</evidence>
<name>A0A016TKA9_9BILA</name>
<evidence type="ECO:0000313" key="1">
    <source>
        <dbReference type="EMBL" id="EYC03111.1"/>
    </source>
</evidence>
<accession>A0A016TKA9</accession>
<gene>
    <name evidence="1" type="primary">Acey_s0096.g2942</name>
    <name evidence="1" type="ORF">Y032_0096g2942</name>
</gene>
<keyword evidence="2" id="KW-1185">Reference proteome</keyword>
<proteinExistence type="predicted"/>